<reference evidence="1" key="1">
    <citation type="submission" date="2021-03" db="EMBL/GenBank/DDBJ databases">
        <title>Draft genome sequence of rust myrtle Austropuccinia psidii MF-1, a brazilian biotype.</title>
        <authorList>
            <person name="Quecine M.C."/>
            <person name="Pachon D.M.R."/>
            <person name="Bonatelli M.L."/>
            <person name="Correr F.H."/>
            <person name="Franceschini L.M."/>
            <person name="Leite T.F."/>
            <person name="Margarido G.R.A."/>
            <person name="Almeida C.A."/>
            <person name="Ferrarezi J.A."/>
            <person name="Labate C.A."/>
        </authorList>
    </citation>
    <scope>NUCLEOTIDE SEQUENCE</scope>
    <source>
        <strain evidence="1">MF-1</strain>
    </source>
</reference>
<dbReference type="AlphaFoldDB" id="A0A9Q3F5K6"/>
<sequence>MQSKPQVRQEIVNLPTAVSETENNPVSIINSDNIIHDLVEEVPVQEQSIQEPIKNKHYDYVPYYSEAPKNISNEIDTWNILEEGHRITKPPE</sequence>
<proteinExistence type="predicted"/>
<evidence type="ECO:0000313" key="1">
    <source>
        <dbReference type="EMBL" id="MBW0535215.1"/>
    </source>
</evidence>
<dbReference type="EMBL" id="AVOT02040064">
    <property type="protein sequence ID" value="MBW0535215.1"/>
    <property type="molecule type" value="Genomic_DNA"/>
</dbReference>
<comment type="caution">
    <text evidence="1">The sequence shown here is derived from an EMBL/GenBank/DDBJ whole genome shotgun (WGS) entry which is preliminary data.</text>
</comment>
<accession>A0A9Q3F5K6</accession>
<dbReference type="Proteomes" id="UP000765509">
    <property type="component" value="Unassembled WGS sequence"/>
</dbReference>
<evidence type="ECO:0000313" key="2">
    <source>
        <dbReference type="Proteomes" id="UP000765509"/>
    </source>
</evidence>
<keyword evidence="2" id="KW-1185">Reference proteome</keyword>
<organism evidence="1 2">
    <name type="scientific">Austropuccinia psidii MF-1</name>
    <dbReference type="NCBI Taxonomy" id="1389203"/>
    <lineage>
        <taxon>Eukaryota</taxon>
        <taxon>Fungi</taxon>
        <taxon>Dikarya</taxon>
        <taxon>Basidiomycota</taxon>
        <taxon>Pucciniomycotina</taxon>
        <taxon>Pucciniomycetes</taxon>
        <taxon>Pucciniales</taxon>
        <taxon>Sphaerophragmiaceae</taxon>
        <taxon>Austropuccinia</taxon>
    </lineage>
</organism>
<gene>
    <name evidence="1" type="ORF">O181_074930</name>
</gene>
<name>A0A9Q3F5K6_9BASI</name>
<protein>
    <submittedName>
        <fullName evidence="1">Uncharacterized protein</fullName>
    </submittedName>
</protein>